<dbReference type="KEGG" id="pez:HWQ56_09835"/>
<feature type="signal peptide" evidence="1">
    <location>
        <begin position="1"/>
        <end position="28"/>
    </location>
</feature>
<dbReference type="InterPro" id="IPR053161">
    <property type="entry name" value="Ulvan_degrading_GH"/>
</dbReference>
<dbReference type="AlphaFoldDB" id="A0A7D5H667"/>
<feature type="chain" id="PRO_5028892452" description="Glycoside hydrolase" evidence="1">
    <location>
        <begin position="29"/>
        <end position="908"/>
    </location>
</feature>
<organism evidence="2 3">
    <name type="scientific">Pseudomonas eucalypticola</name>
    <dbReference type="NCBI Taxonomy" id="2599595"/>
    <lineage>
        <taxon>Bacteria</taxon>
        <taxon>Pseudomonadati</taxon>
        <taxon>Pseudomonadota</taxon>
        <taxon>Gammaproteobacteria</taxon>
        <taxon>Pseudomonadales</taxon>
        <taxon>Pseudomonadaceae</taxon>
        <taxon>Pseudomonas</taxon>
    </lineage>
</organism>
<dbReference type="EMBL" id="CP056030">
    <property type="protein sequence ID" value="QKZ04064.1"/>
    <property type="molecule type" value="Genomic_DNA"/>
</dbReference>
<keyword evidence="3" id="KW-1185">Reference proteome</keyword>
<protein>
    <recommendedName>
        <fullName evidence="4">Glycoside hydrolase</fullName>
    </recommendedName>
</protein>
<gene>
    <name evidence="2" type="ORF">HWQ56_09835</name>
</gene>
<proteinExistence type="predicted"/>
<keyword evidence="1" id="KW-0732">Signal</keyword>
<reference evidence="2 3" key="1">
    <citation type="submission" date="2020-06" db="EMBL/GenBank/DDBJ databases">
        <title>Pseudomonas eucalypticola sp. nov., an endophyte of Eucalyptus dunnii leaves with biocontrol ability of eucalyptus leaf blight.</title>
        <authorList>
            <person name="Liu Y."/>
            <person name="Song Z."/>
            <person name="Zeng H."/>
            <person name="Lu M."/>
            <person name="Wang X."/>
            <person name="Lian X."/>
            <person name="Zhang Q."/>
        </authorList>
    </citation>
    <scope>NUCLEOTIDE SEQUENCE [LARGE SCALE GENOMIC DNA]</scope>
    <source>
        <strain evidence="2 3">NP-1</strain>
    </source>
</reference>
<dbReference type="RefSeq" id="WP_176570322.1">
    <property type="nucleotide sequence ID" value="NZ_CP056030.1"/>
</dbReference>
<accession>A0A7D5H667</accession>
<evidence type="ECO:0000256" key="1">
    <source>
        <dbReference type="SAM" id="SignalP"/>
    </source>
</evidence>
<dbReference type="PANTHER" id="PTHR36848">
    <property type="entry name" value="DNA-BINDING PROTEIN (PUTATIVE SECRETED PROTEIN)-RELATED"/>
    <property type="match status" value="1"/>
</dbReference>
<dbReference type="Proteomes" id="UP000509568">
    <property type="component" value="Chromosome"/>
</dbReference>
<sequence>MPTTLPSLLARALACTCLVTGLPAVAHAADDFNRLRPLFEAPTQPFKPSIRYWLPGAQADSAVIAQDMHTIAQAGFGSVEVADLPQNAGPVDPARYGWGTPAWRTVLEATLRAAANNGLRVSLTLGPAWPVVVPGLDPNGAQAAKELVAGWTVLAGQDTYSAPLPQPARSQAPPINQQHLVAAQAWQCADQCAEQPIRLKTDSLIELNTDDTLHWQAPPGGHWIIIAYWQRGTGQTSALAVMKQNPAASAPQAYVPDHFADAGSQAVTGYWEANLLNPTLKGLIRQHGRDLFEDSLELDAHLNWTPGLPDAFAQRRGYRMEPLLPLIIVDNQRHFGAPRTRVPTFELASATAHSSEVYRDYERTLSDLYREHHLQPLAKWAHSLGLGYRVQTYGQPMDMGAAAEQADTPEGENLTLNNELDLFRLLGTAGQIQGRGEFSTECCSVIGGSYRQSWADMLTVLQLHYAGGVNQITVHGYPYSGKVPTARWPGWSPFEPFGPSLFSPTIDNGFSEAWGPRQPSWPDMPQITGYLARTQALLRHGTAQTELVVLNDELDHDGPLLADSSLAQAGYHYGFISSQQVLSHGLAWHDHRLVMGHGQWQALLVDGRRPLAVDVRQRLRAVSAQGAPVLVVGGDLALEGATRVADYSQALSALQTLHVQPGFVPGVAGVYSVHRRDAGNDYYWLVNTGQQVYKAQIALRGQGKLVQLDAWSGKVVPVAFTPQAPDSLGTEVELQPGQAIAFALGQHFTATAAPAVRWQVPVALSNATLQLDDWGPAADGYTTRIQHHAVGAAPQGPWSEVDGLRNLSGRASYRGAFLLTAGTTAVRLGIPAGDGLWQLKVNGHVVAADPHLREVVVSQYAHAGRNTVELTMASTLNNRMKQEEAAIYAPLPFQPYGLHSAVTVQLGH</sequence>
<evidence type="ECO:0000313" key="3">
    <source>
        <dbReference type="Proteomes" id="UP000509568"/>
    </source>
</evidence>
<dbReference type="Pfam" id="PF17132">
    <property type="entry name" value="Glyco_hydro_106"/>
    <property type="match status" value="1"/>
</dbReference>
<name>A0A7D5H667_9PSED</name>
<dbReference type="PANTHER" id="PTHR36848:SF2">
    <property type="entry name" value="SECRETED PROTEIN"/>
    <property type="match status" value="1"/>
</dbReference>
<evidence type="ECO:0008006" key="4">
    <source>
        <dbReference type="Google" id="ProtNLM"/>
    </source>
</evidence>
<evidence type="ECO:0000313" key="2">
    <source>
        <dbReference type="EMBL" id="QKZ04064.1"/>
    </source>
</evidence>